<feature type="compositionally biased region" description="Basic and acidic residues" evidence="1">
    <location>
        <begin position="489"/>
        <end position="503"/>
    </location>
</feature>
<comment type="caution">
    <text evidence="3">The sequence shown here is derived from an EMBL/GenBank/DDBJ whole genome shotgun (WGS) entry which is preliminary data.</text>
</comment>
<evidence type="ECO:0000313" key="4">
    <source>
        <dbReference type="Proteomes" id="UP000619479"/>
    </source>
</evidence>
<organism evidence="3 4">
    <name type="scientific">Actinoplanes cyaneus</name>
    <dbReference type="NCBI Taxonomy" id="52696"/>
    <lineage>
        <taxon>Bacteria</taxon>
        <taxon>Bacillati</taxon>
        <taxon>Actinomycetota</taxon>
        <taxon>Actinomycetes</taxon>
        <taxon>Micromonosporales</taxon>
        <taxon>Micromonosporaceae</taxon>
        <taxon>Actinoplanes</taxon>
    </lineage>
</organism>
<feature type="region of interest" description="Disordered" evidence="1">
    <location>
        <begin position="484"/>
        <end position="507"/>
    </location>
</feature>
<feature type="region of interest" description="Disordered" evidence="1">
    <location>
        <begin position="539"/>
        <end position="576"/>
    </location>
</feature>
<proteinExistence type="predicted"/>
<feature type="compositionally biased region" description="Polar residues" evidence="1">
    <location>
        <begin position="549"/>
        <end position="564"/>
    </location>
</feature>
<feature type="transmembrane region" description="Helical" evidence="2">
    <location>
        <begin position="516"/>
        <end position="535"/>
    </location>
</feature>
<dbReference type="AlphaFoldDB" id="A0A919IQK1"/>
<accession>A0A919IQK1</accession>
<keyword evidence="2" id="KW-1133">Transmembrane helix</keyword>
<evidence type="ECO:0000256" key="2">
    <source>
        <dbReference type="SAM" id="Phobius"/>
    </source>
</evidence>
<dbReference type="RefSeq" id="WP_203751974.1">
    <property type="nucleotide sequence ID" value="NZ_BAAAUC010000005.1"/>
</dbReference>
<evidence type="ECO:0000313" key="3">
    <source>
        <dbReference type="EMBL" id="GID69492.1"/>
    </source>
</evidence>
<evidence type="ECO:0000256" key="1">
    <source>
        <dbReference type="SAM" id="MobiDB-lite"/>
    </source>
</evidence>
<sequence length="576" mass="63310">MSDHMIRVEWADVSGTGFSPQRRDDEDVAPEYWTAAEAMLHDDLSQPPEGLRRTGEHPVWTLRRVVVGNARTWCFVVQGRRGPFGVAGTCRFGFAPPGMGAYESWRCGAEQVAEPSDPPEEEPPPGLLSVVLGGILLGQRVIPIARPPAEAAWVIRRALGVVPEQEARRWSWSTCLLQPPGGGSPRVVAGRWPPGFHDEEPDLGRAVRQTFAGGPVTGEQVAAFLADPAAERSFEQLVVRAAQGRTHPGRLRGDLSLLEMIRQGRGSALPVRQEEALEMLGTRHGRDELAREHLDKVRRIGLDHPEQARRILSGMRIEPVLEQELLAGLIQAQDRTEENPLGLPTGRDPGSAAWLLRLAELFREAYRPDERAGHALRWWRSHRPWKTNLDLVAARDWLLSAGLLVPDAPELFPIRTEVIIGELRRHHRVTPAAREELLHVRQPVELMRIIMAEAPPLPVETTEDLIRTLTGTDRRAAAELRVLVNRGPESPREAPKAPPRDAGEIPVAGWSRNNTLMIVAVIVATLAAMTVILIFGQDRKDDGDRAPQPVTSTAAPQPVTSTAAPSAPGLPVPGQS</sequence>
<keyword evidence="2" id="KW-0472">Membrane</keyword>
<keyword evidence="4" id="KW-1185">Reference proteome</keyword>
<name>A0A919IQK1_9ACTN</name>
<reference evidence="3" key="1">
    <citation type="submission" date="2021-01" db="EMBL/GenBank/DDBJ databases">
        <title>Whole genome shotgun sequence of Actinoplanes cyaneus NBRC 14990.</title>
        <authorList>
            <person name="Komaki H."/>
            <person name="Tamura T."/>
        </authorList>
    </citation>
    <scope>NUCLEOTIDE SEQUENCE</scope>
    <source>
        <strain evidence="3">NBRC 14990</strain>
    </source>
</reference>
<protein>
    <submittedName>
        <fullName evidence="3">Uncharacterized protein</fullName>
    </submittedName>
</protein>
<gene>
    <name evidence="3" type="ORF">Acy02nite_73730</name>
</gene>
<keyword evidence="2" id="KW-0812">Transmembrane</keyword>
<dbReference type="EMBL" id="BOMH01000062">
    <property type="protein sequence ID" value="GID69492.1"/>
    <property type="molecule type" value="Genomic_DNA"/>
</dbReference>
<dbReference type="Proteomes" id="UP000619479">
    <property type="component" value="Unassembled WGS sequence"/>
</dbReference>